<proteinExistence type="predicted"/>
<evidence type="ECO:0008006" key="3">
    <source>
        <dbReference type="Google" id="ProtNLM"/>
    </source>
</evidence>
<protein>
    <recommendedName>
        <fullName evidence="3">Fucose-specific lectin</fullName>
    </recommendedName>
</protein>
<keyword evidence="2" id="KW-1185">Reference proteome</keyword>
<dbReference type="RefSeq" id="XP_040768953.1">
    <property type="nucleotide sequence ID" value="XM_040901764.1"/>
</dbReference>
<name>A0A165H420_9APHY</name>
<dbReference type="Proteomes" id="UP000076871">
    <property type="component" value="Unassembled WGS sequence"/>
</dbReference>
<dbReference type="OrthoDB" id="5367135at2759"/>
<sequence length="191" mass="21110">MSQLQDLTRCLLAAGGGPHPEGKGFVLLYTDQSSLISKVWTGSSFGDQELIDTDVRANAPAPYLLMPTTCIILSISDSSKLVSFRYDVEEEEWVPDDIPDHVVHADGKLAAATDVDGHVSVFYQSVEERLVHLDEAWKPTLLPVQPVIGTPLTTLLSDDRVHVFYISAGDRCLHYIVRDSSGCRVRLDRTE</sequence>
<dbReference type="InParanoid" id="A0A165H420"/>
<dbReference type="SUPFAM" id="SSF89372">
    <property type="entry name" value="Fucose-specific lectin"/>
    <property type="match status" value="1"/>
</dbReference>
<dbReference type="Gene3D" id="2.120.10.70">
    <property type="entry name" value="Fucose-specific lectin"/>
    <property type="match status" value="1"/>
</dbReference>
<dbReference type="GeneID" id="63818796"/>
<evidence type="ECO:0000313" key="2">
    <source>
        <dbReference type="Proteomes" id="UP000076871"/>
    </source>
</evidence>
<accession>A0A165H420</accession>
<dbReference type="EMBL" id="KV427607">
    <property type="protein sequence ID" value="KZT11213.1"/>
    <property type="molecule type" value="Genomic_DNA"/>
</dbReference>
<dbReference type="AlphaFoldDB" id="A0A165H420"/>
<organism evidence="1 2">
    <name type="scientific">Laetiporus sulphureus 93-53</name>
    <dbReference type="NCBI Taxonomy" id="1314785"/>
    <lineage>
        <taxon>Eukaryota</taxon>
        <taxon>Fungi</taxon>
        <taxon>Dikarya</taxon>
        <taxon>Basidiomycota</taxon>
        <taxon>Agaricomycotina</taxon>
        <taxon>Agaricomycetes</taxon>
        <taxon>Polyporales</taxon>
        <taxon>Laetiporus</taxon>
    </lineage>
</organism>
<evidence type="ECO:0000313" key="1">
    <source>
        <dbReference type="EMBL" id="KZT11213.1"/>
    </source>
</evidence>
<gene>
    <name evidence="1" type="ORF">LAESUDRAFT_258324</name>
</gene>
<reference evidence="1 2" key="1">
    <citation type="journal article" date="2016" name="Mol. Biol. Evol.">
        <title>Comparative Genomics of Early-Diverging Mushroom-Forming Fungi Provides Insights into the Origins of Lignocellulose Decay Capabilities.</title>
        <authorList>
            <person name="Nagy L.G."/>
            <person name="Riley R."/>
            <person name="Tritt A."/>
            <person name="Adam C."/>
            <person name="Daum C."/>
            <person name="Floudas D."/>
            <person name="Sun H."/>
            <person name="Yadav J.S."/>
            <person name="Pangilinan J."/>
            <person name="Larsson K.H."/>
            <person name="Matsuura K."/>
            <person name="Barry K."/>
            <person name="Labutti K."/>
            <person name="Kuo R."/>
            <person name="Ohm R.A."/>
            <person name="Bhattacharya S.S."/>
            <person name="Shirouzu T."/>
            <person name="Yoshinaga Y."/>
            <person name="Martin F.M."/>
            <person name="Grigoriev I.V."/>
            <person name="Hibbett D.S."/>
        </authorList>
    </citation>
    <scope>NUCLEOTIDE SEQUENCE [LARGE SCALE GENOMIC DNA]</scope>
    <source>
        <strain evidence="1 2">93-53</strain>
    </source>
</reference>